<feature type="binding site" evidence="6">
    <location>
        <position position="315"/>
    </location>
    <ligand>
        <name>Ca(2+)</name>
        <dbReference type="ChEBI" id="CHEBI:29108"/>
    </ligand>
</feature>
<dbReference type="InterPro" id="IPR043147">
    <property type="entry name" value="Penicillin_amidase_A-knob"/>
</dbReference>
<evidence type="ECO:0000256" key="5">
    <source>
        <dbReference type="PIRSR" id="PIRSR001227-1"/>
    </source>
</evidence>
<comment type="cofactor">
    <cofactor evidence="6">
        <name>Ca(2+)</name>
        <dbReference type="ChEBI" id="CHEBI:29108"/>
    </cofactor>
    <text evidence="6">Binds 1 Ca(2+) ion per dimer.</text>
</comment>
<dbReference type="InterPro" id="IPR014395">
    <property type="entry name" value="Pen/GL7ACA/AHL_acylase"/>
</dbReference>
<evidence type="ECO:0000313" key="7">
    <source>
        <dbReference type="EMBL" id="AFC84829.1"/>
    </source>
</evidence>
<name>H8L331_FRAAD</name>
<dbReference type="PIRSF" id="PIRSF001227">
    <property type="entry name" value="Pen_acylase"/>
    <property type="match status" value="1"/>
</dbReference>
<evidence type="ECO:0000256" key="2">
    <source>
        <dbReference type="ARBA" id="ARBA00022729"/>
    </source>
</evidence>
<evidence type="ECO:0000256" key="1">
    <source>
        <dbReference type="ARBA" id="ARBA00006586"/>
    </source>
</evidence>
<dbReference type="GO" id="GO:0046872">
    <property type="term" value="F:metal ion binding"/>
    <property type="evidence" value="ECO:0007669"/>
    <property type="project" value="UniProtKB-KW"/>
</dbReference>
<protein>
    <submittedName>
        <fullName evidence="7">Penicilin amidase</fullName>
    </submittedName>
</protein>
<dbReference type="eggNOG" id="COG2366">
    <property type="taxonomic scope" value="Bacteria"/>
</dbReference>
<dbReference type="PANTHER" id="PTHR34218:SF3">
    <property type="entry name" value="ACYL-HOMOSERINE LACTONE ACYLASE PVDQ"/>
    <property type="match status" value="1"/>
</dbReference>
<keyword evidence="4" id="KW-0865">Zymogen</keyword>
<proteinExistence type="inferred from homology"/>
<dbReference type="KEGG" id="fau:Fraau_0339"/>
<dbReference type="STRING" id="767434.Fraau_0339"/>
<accession>H8L331</accession>
<dbReference type="AlphaFoldDB" id="H8L331"/>
<dbReference type="SUPFAM" id="SSF56235">
    <property type="entry name" value="N-terminal nucleophile aminohydrolases (Ntn hydrolases)"/>
    <property type="match status" value="1"/>
</dbReference>
<keyword evidence="6" id="KW-0106">Calcium</keyword>
<evidence type="ECO:0000256" key="3">
    <source>
        <dbReference type="ARBA" id="ARBA00022801"/>
    </source>
</evidence>
<dbReference type="Gene3D" id="1.10.1400.10">
    <property type="match status" value="1"/>
</dbReference>
<evidence type="ECO:0000313" key="8">
    <source>
        <dbReference type="Proteomes" id="UP000005234"/>
    </source>
</evidence>
<keyword evidence="2" id="KW-0732">Signal</keyword>
<reference evidence="7" key="1">
    <citation type="submission" date="2012-02" db="EMBL/GenBank/DDBJ databases">
        <title>The complete genome of Frateuria aurantia DSM 6220.</title>
        <authorList>
            <consortium name="US DOE Joint Genome Institute (JGI-PGF)"/>
            <person name="Lucas S."/>
            <person name="Copeland A."/>
            <person name="Lapidus A."/>
            <person name="Glavina del Rio T."/>
            <person name="Dalin E."/>
            <person name="Tice H."/>
            <person name="Bruce D."/>
            <person name="Goodwin L."/>
            <person name="Pitluck S."/>
            <person name="Peters L."/>
            <person name="Ovchinnikova G."/>
            <person name="Teshima H."/>
            <person name="Kyrpides N."/>
            <person name="Mavromatis K."/>
            <person name="Ivanova N."/>
            <person name="Brettin T."/>
            <person name="Detter J.C."/>
            <person name="Han C."/>
            <person name="Larimer F."/>
            <person name="Land M."/>
            <person name="Hauser L."/>
            <person name="Markowitz V."/>
            <person name="Cheng J.-F."/>
            <person name="Hugenholtz P."/>
            <person name="Woyke T."/>
            <person name="Wu D."/>
            <person name="Brambilla E."/>
            <person name="Klenk H.-P."/>
            <person name="Eisen J.A."/>
        </authorList>
    </citation>
    <scope>NUCLEOTIDE SEQUENCE</scope>
    <source>
        <strain evidence="7">DSM 6220</strain>
    </source>
</reference>
<dbReference type="MEROPS" id="S45.003"/>
<dbReference type="EMBL" id="CP003350">
    <property type="protein sequence ID" value="AFC84829.1"/>
    <property type="molecule type" value="Genomic_DNA"/>
</dbReference>
<dbReference type="InterPro" id="IPR023343">
    <property type="entry name" value="Penicillin_amidase_dom1"/>
</dbReference>
<dbReference type="GO" id="GO:0016811">
    <property type="term" value="F:hydrolase activity, acting on carbon-nitrogen (but not peptide) bonds, in linear amides"/>
    <property type="evidence" value="ECO:0007669"/>
    <property type="project" value="InterPro"/>
</dbReference>
<feature type="active site" description="Nucleophile" evidence="5">
    <location>
        <position position="240"/>
    </location>
</feature>
<dbReference type="Gene3D" id="3.60.20.10">
    <property type="entry name" value="Glutamine Phosphoribosylpyrophosphate, subunit 1, domain 1"/>
    <property type="match status" value="1"/>
</dbReference>
<dbReference type="InterPro" id="IPR029055">
    <property type="entry name" value="Ntn_hydrolases_N"/>
</dbReference>
<dbReference type="Proteomes" id="UP000005234">
    <property type="component" value="Chromosome"/>
</dbReference>
<evidence type="ECO:0000256" key="6">
    <source>
        <dbReference type="PIRSR" id="PIRSR001227-2"/>
    </source>
</evidence>
<dbReference type="Gene3D" id="1.10.439.10">
    <property type="entry name" value="Penicillin Amidohydrolase, domain 1"/>
    <property type="match status" value="1"/>
</dbReference>
<comment type="similarity">
    <text evidence="1">Belongs to the peptidase S45 family.</text>
</comment>
<dbReference type="RefSeq" id="WP_014401835.1">
    <property type="nucleotide sequence ID" value="NC_017033.1"/>
</dbReference>
<dbReference type="Pfam" id="PF01804">
    <property type="entry name" value="Penicil_amidase"/>
    <property type="match status" value="1"/>
</dbReference>
<keyword evidence="6" id="KW-0479">Metal-binding</keyword>
<dbReference type="InterPro" id="IPR002692">
    <property type="entry name" value="S45"/>
</dbReference>
<dbReference type="GO" id="GO:0017000">
    <property type="term" value="P:antibiotic biosynthetic process"/>
    <property type="evidence" value="ECO:0007669"/>
    <property type="project" value="InterPro"/>
</dbReference>
<dbReference type="HOGENOM" id="CLU_011790_0_1_6"/>
<evidence type="ECO:0000256" key="4">
    <source>
        <dbReference type="ARBA" id="ARBA00023145"/>
    </source>
</evidence>
<keyword evidence="3" id="KW-0378">Hydrolase</keyword>
<dbReference type="Gene3D" id="2.30.120.10">
    <property type="match status" value="1"/>
</dbReference>
<organism evidence="7 8">
    <name type="scientific">Frateuria aurantia (strain ATCC 33424 / DSM 6220 / KCTC 2777 / LMG 1558 / NBRC 3245 / NCIMB 13370)</name>
    <name type="common">Acetobacter aurantius</name>
    <dbReference type="NCBI Taxonomy" id="767434"/>
    <lineage>
        <taxon>Bacteria</taxon>
        <taxon>Pseudomonadati</taxon>
        <taxon>Pseudomonadota</taxon>
        <taxon>Gammaproteobacteria</taxon>
        <taxon>Lysobacterales</taxon>
        <taxon>Rhodanobacteraceae</taxon>
        <taxon>Frateuria</taxon>
    </lineage>
</organism>
<dbReference type="PANTHER" id="PTHR34218">
    <property type="entry name" value="PEPTIDASE S45 PENICILLIN AMIDASE"/>
    <property type="match status" value="1"/>
</dbReference>
<gene>
    <name evidence="7" type="ordered locus">Fraau_0339</name>
</gene>
<keyword evidence="8" id="KW-1185">Reference proteome</keyword>
<sequence>MSGPRGWPVSGWFTALALLLRAGLHPRPPALDVQQRLAMLPLAGAPLSQPVRIRWNARQVPMVEADSDEDLMVALGVVHAHLRLGQIEVLRRLSQGRLSEMIGPLGLSVDQSLRALDLGRAVPAMLAQMPDQDRRLGESFVAGLNHGLLGAAGLPPEFALLGLRAEAWTLAEWLQFARLAAVDISWLVWQQLLPLRQQMDRGQWQALWPRLCQAGMPGSGVLDAREPMSRALSGLLRSGSNAVAVAAARTRGGGGLLASDPHLPLQLPSAWLLAGWRSPGFHCVGMMMPGLPFMLLGRNSWLAWGGTSLHAQSSDLYDVSHLPAEDFSHHRQEVRLRGGGRRWLQWRECALGPVVSEGALWSSRRPLALRWVGHQPSNELGAMLAVARARDVAGFRQALAPYAVSGANMVCCDRAGDVAHLLAARLPQRGSGVPPDLVLEPGDDAHWRGLLGSQQLPMRFNPPEGVVVSANQPPPQGGPPVGWFFAPADRAERWQHLLQAATLLDAGQLKMMQRDVTCPGSLALCQTWLAWIPRDRLGSRTRAVVDLLAHWDGRYAADSAAALAFELLQSRLAYGLRRRAQMRAYQAVWMQRRLLAEDMAALAPDQRLQQLLQALPWVARRLRRHRSWGQAHRLQPRHPLAWLPGWAHCVEPESMAGEGGQTTICKSGHGLVRGRHRASFGSCARQVCDLADPDANDFVLLGGQDGWPGSDTCLDQLALWRRGDYIRLPLTAAAVAQGYPHLTVLLPAP</sequence>
<dbReference type="InterPro" id="IPR043146">
    <property type="entry name" value="Penicillin_amidase_N_B-knob"/>
</dbReference>